<dbReference type="Pfam" id="PF03551">
    <property type="entry name" value="PadR"/>
    <property type="match status" value="1"/>
</dbReference>
<dbReference type="PANTHER" id="PTHR33169">
    <property type="entry name" value="PADR-FAMILY TRANSCRIPTIONAL REGULATOR"/>
    <property type="match status" value="1"/>
</dbReference>
<reference evidence="2 3" key="1">
    <citation type="submission" date="2019-04" db="EMBL/GenBank/DDBJ databases">
        <title>Isachenkonia alkalipeptolytica gen. nov. sp. nov. a new anaerobic, alkiliphilic organothrophic bacterium capable to reduce synthesized ferrihydrite isolated from a soda lake.</title>
        <authorList>
            <person name="Toshchakov S.V."/>
            <person name="Zavarzina D.G."/>
            <person name="Zhilina T.N."/>
            <person name="Kostrikina N.A."/>
            <person name="Kublanov I.V."/>
        </authorList>
    </citation>
    <scope>NUCLEOTIDE SEQUENCE [LARGE SCALE GENOMIC DNA]</scope>
    <source>
        <strain evidence="2 3">Z-1701</strain>
    </source>
</reference>
<protein>
    <submittedName>
        <fullName evidence="2">PadR family transcriptional regulator</fullName>
    </submittedName>
</protein>
<evidence type="ECO:0000259" key="1">
    <source>
        <dbReference type="Pfam" id="PF03551"/>
    </source>
</evidence>
<accession>A0AA43XLG6</accession>
<sequence length="107" mass="12512">MKNGQTRNLTEPMYYILLILTNPHHGYGIMQKVHTFTEGRVEIGAGTLYSLLSKFTAEKLIRIDSVGERKKTYVITEKGRDVLEKEYQRLQRLVRDGDRILTRERQS</sequence>
<dbReference type="RefSeq" id="WP_160720975.1">
    <property type="nucleotide sequence ID" value="NZ_SUMG01000008.1"/>
</dbReference>
<keyword evidence="3" id="KW-1185">Reference proteome</keyword>
<name>A0AA43XLG6_9CLOT</name>
<dbReference type="SUPFAM" id="SSF46785">
    <property type="entry name" value="Winged helix' DNA-binding domain"/>
    <property type="match status" value="1"/>
</dbReference>
<dbReference type="EMBL" id="SUMG01000008">
    <property type="protein sequence ID" value="NBG88419.1"/>
    <property type="molecule type" value="Genomic_DNA"/>
</dbReference>
<evidence type="ECO:0000313" key="3">
    <source>
        <dbReference type="Proteomes" id="UP000449710"/>
    </source>
</evidence>
<dbReference type="PANTHER" id="PTHR33169:SF13">
    <property type="entry name" value="PADR-FAMILY TRANSCRIPTIONAL REGULATOR"/>
    <property type="match status" value="1"/>
</dbReference>
<dbReference type="InterPro" id="IPR036388">
    <property type="entry name" value="WH-like_DNA-bd_sf"/>
</dbReference>
<gene>
    <name evidence="2" type="ORF">ISALK_07880</name>
</gene>
<proteinExistence type="predicted"/>
<dbReference type="InterPro" id="IPR052509">
    <property type="entry name" value="Metal_resp_DNA-bind_regulator"/>
</dbReference>
<dbReference type="InterPro" id="IPR005149">
    <property type="entry name" value="Tscrpt_reg_PadR_N"/>
</dbReference>
<feature type="domain" description="Transcription regulator PadR N-terminal" evidence="1">
    <location>
        <begin position="17"/>
        <end position="85"/>
    </location>
</feature>
<comment type="caution">
    <text evidence="2">The sequence shown here is derived from an EMBL/GenBank/DDBJ whole genome shotgun (WGS) entry which is preliminary data.</text>
</comment>
<dbReference type="Gene3D" id="1.10.10.10">
    <property type="entry name" value="Winged helix-like DNA-binding domain superfamily/Winged helix DNA-binding domain"/>
    <property type="match status" value="1"/>
</dbReference>
<evidence type="ECO:0000313" key="2">
    <source>
        <dbReference type="EMBL" id="NBG88419.1"/>
    </source>
</evidence>
<organism evidence="2 3">
    <name type="scientific">Isachenkonia alkalipeptolytica</name>
    <dbReference type="NCBI Taxonomy" id="2565777"/>
    <lineage>
        <taxon>Bacteria</taxon>
        <taxon>Bacillati</taxon>
        <taxon>Bacillota</taxon>
        <taxon>Clostridia</taxon>
        <taxon>Eubacteriales</taxon>
        <taxon>Clostridiaceae</taxon>
        <taxon>Isachenkonia</taxon>
    </lineage>
</organism>
<dbReference type="AlphaFoldDB" id="A0AA43XLG6"/>
<dbReference type="Proteomes" id="UP000449710">
    <property type="component" value="Unassembled WGS sequence"/>
</dbReference>
<dbReference type="InterPro" id="IPR036390">
    <property type="entry name" value="WH_DNA-bd_sf"/>
</dbReference>